<proteinExistence type="predicted"/>
<accession>A0ABR7N0D2</accession>
<sequence length="63" mass="7226">MKKDAKTMKEVAERCTKYCRCDNCNCSNSSKDEAISCQNCTHYTPGKVCDIDLYEEIVENHDL</sequence>
<evidence type="ECO:0000313" key="2">
    <source>
        <dbReference type="Proteomes" id="UP000606193"/>
    </source>
</evidence>
<keyword evidence="2" id="KW-1185">Reference proteome</keyword>
<dbReference type="Proteomes" id="UP000606193">
    <property type="component" value="Unassembled WGS sequence"/>
</dbReference>
<gene>
    <name evidence="1" type="ORF">H8704_05490</name>
</gene>
<protein>
    <submittedName>
        <fullName evidence="1">Uncharacterized protein</fullName>
    </submittedName>
</protein>
<reference evidence="1 2" key="1">
    <citation type="submission" date="2020-08" db="EMBL/GenBank/DDBJ databases">
        <title>Genome public.</title>
        <authorList>
            <person name="Liu C."/>
            <person name="Sun Q."/>
        </authorList>
    </citation>
    <scope>NUCLEOTIDE SEQUENCE [LARGE SCALE GENOMIC DNA]</scope>
    <source>
        <strain evidence="1 2">NSJ-37</strain>
    </source>
</reference>
<organism evidence="1 2">
    <name type="scientific">Jutongia huaianensis</name>
    <dbReference type="NCBI Taxonomy" id="2763668"/>
    <lineage>
        <taxon>Bacteria</taxon>
        <taxon>Bacillati</taxon>
        <taxon>Bacillota</taxon>
        <taxon>Clostridia</taxon>
        <taxon>Lachnospirales</taxon>
        <taxon>Lachnospiraceae</taxon>
        <taxon>Jutongia</taxon>
    </lineage>
</organism>
<dbReference type="EMBL" id="JACRSX010000004">
    <property type="protein sequence ID" value="MBC8562091.1"/>
    <property type="molecule type" value="Genomic_DNA"/>
</dbReference>
<comment type="caution">
    <text evidence="1">The sequence shown here is derived from an EMBL/GenBank/DDBJ whole genome shotgun (WGS) entry which is preliminary data.</text>
</comment>
<evidence type="ECO:0000313" key="1">
    <source>
        <dbReference type="EMBL" id="MBC8562091.1"/>
    </source>
</evidence>
<dbReference type="RefSeq" id="WP_022465872.1">
    <property type="nucleotide sequence ID" value="NZ_JACRSX010000004.1"/>
</dbReference>
<name>A0ABR7N0D2_9FIRM</name>